<name>A0A1I7GV51_9BACL</name>
<sequence>MQIAGTKDFPTGPIQTFQLLTNPDVIVKAMPGMKSLQAKSDSLYEAEMEVGVAGIKGSYQGTLEMLDVVPGERYRLKVNGEGAMGFMEADVTVRLNELPTGGTQVAYDGEAKVGGVVAGVGQRVLSGVARFLINQFFNGLVKESQRVVGG</sequence>
<dbReference type="PANTHER" id="PTHR38588">
    <property type="entry name" value="BLL0334 PROTEIN"/>
    <property type="match status" value="1"/>
</dbReference>
<dbReference type="eggNOG" id="COG3427">
    <property type="taxonomic scope" value="Bacteria"/>
</dbReference>
<accession>A0A1I7GV51</accession>
<dbReference type="Gene3D" id="3.30.530.20">
    <property type="match status" value="1"/>
</dbReference>
<evidence type="ECO:0008006" key="3">
    <source>
        <dbReference type="Google" id="ProtNLM"/>
    </source>
</evidence>
<evidence type="ECO:0000313" key="2">
    <source>
        <dbReference type="Proteomes" id="UP000183508"/>
    </source>
</evidence>
<gene>
    <name evidence="1" type="ORF">SAMN05421543_10381</name>
</gene>
<dbReference type="STRING" id="392015.SAMN05421543_10381"/>
<dbReference type="RefSeq" id="WP_074949897.1">
    <property type="nucleotide sequence ID" value="NZ_FPBV01000003.1"/>
</dbReference>
<dbReference type="PANTHER" id="PTHR38588:SF1">
    <property type="entry name" value="BLL0334 PROTEIN"/>
    <property type="match status" value="1"/>
</dbReference>
<dbReference type="Proteomes" id="UP000183508">
    <property type="component" value="Unassembled WGS sequence"/>
</dbReference>
<dbReference type="SUPFAM" id="SSF55961">
    <property type="entry name" value="Bet v1-like"/>
    <property type="match status" value="1"/>
</dbReference>
<dbReference type="AlphaFoldDB" id="A0A1I7GV51"/>
<dbReference type="InterPro" id="IPR010419">
    <property type="entry name" value="CO_DH_gsu"/>
</dbReference>
<evidence type="ECO:0000313" key="1">
    <source>
        <dbReference type="EMBL" id="SFU52279.1"/>
    </source>
</evidence>
<keyword evidence="2" id="KW-1185">Reference proteome</keyword>
<dbReference type="InterPro" id="IPR023393">
    <property type="entry name" value="START-like_dom_sf"/>
</dbReference>
<dbReference type="Pfam" id="PF06240">
    <property type="entry name" value="COXG"/>
    <property type="match status" value="1"/>
</dbReference>
<proteinExistence type="predicted"/>
<protein>
    <recommendedName>
        <fullName evidence="3">Carbon monoxide dehydrogenase subunit G</fullName>
    </recommendedName>
</protein>
<reference evidence="2" key="1">
    <citation type="submission" date="2016-10" db="EMBL/GenBank/DDBJ databases">
        <authorList>
            <person name="Varghese N."/>
        </authorList>
    </citation>
    <scope>NUCLEOTIDE SEQUENCE [LARGE SCALE GENOMIC DNA]</scope>
    <source>
        <strain evidence="2">DSM 17980</strain>
    </source>
</reference>
<dbReference type="EMBL" id="FPBV01000003">
    <property type="protein sequence ID" value="SFU52279.1"/>
    <property type="molecule type" value="Genomic_DNA"/>
</dbReference>
<organism evidence="1 2">
    <name type="scientific">Alicyclobacillus macrosporangiidus</name>
    <dbReference type="NCBI Taxonomy" id="392015"/>
    <lineage>
        <taxon>Bacteria</taxon>
        <taxon>Bacillati</taxon>
        <taxon>Bacillota</taxon>
        <taxon>Bacilli</taxon>
        <taxon>Bacillales</taxon>
        <taxon>Alicyclobacillaceae</taxon>
        <taxon>Alicyclobacillus</taxon>
    </lineage>
</organism>